<dbReference type="Pfam" id="PF00857">
    <property type="entry name" value="Isochorismatase"/>
    <property type="match status" value="1"/>
</dbReference>
<feature type="non-terminal residue" evidence="4">
    <location>
        <position position="1"/>
    </location>
</feature>
<dbReference type="STRING" id="92696.A0A4R0R337"/>
<dbReference type="Proteomes" id="UP000292702">
    <property type="component" value="Unassembled WGS sequence"/>
</dbReference>
<dbReference type="EMBL" id="RWJN01000602">
    <property type="protein sequence ID" value="TCD60406.1"/>
    <property type="molecule type" value="Genomic_DNA"/>
</dbReference>
<dbReference type="Gene3D" id="3.40.50.850">
    <property type="entry name" value="Isochorismatase-like"/>
    <property type="match status" value="1"/>
</dbReference>
<dbReference type="InterPro" id="IPR000868">
    <property type="entry name" value="Isochorismatase-like_dom"/>
</dbReference>
<dbReference type="GO" id="GO:0016787">
    <property type="term" value="F:hydrolase activity"/>
    <property type="evidence" value="ECO:0007669"/>
    <property type="project" value="UniProtKB-KW"/>
</dbReference>
<protein>
    <recommendedName>
        <fullName evidence="3">Isochorismatase-like domain-containing protein</fullName>
    </recommendedName>
</protein>
<dbReference type="PANTHER" id="PTHR43540">
    <property type="entry name" value="PEROXYUREIDOACRYLATE/UREIDOACRYLATE AMIDOHYDROLASE-RELATED"/>
    <property type="match status" value="1"/>
</dbReference>
<dbReference type="InterPro" id="IPR050272">
    <property type="entry name" value="Isochorismatase-like_hydrls"/>
</dbReference>
<feature type="domain" description="Isochorismatase-like" evidence="3">
    <location>
        <begin position="55"/>
        <end position="179"/>
    </location>
</feature>
<sequence length="222" mass="24035">ALVEFEERYAIRDSLLNDGSRNGLLAALQMVEEAFLGLAKSLMILHVTAKCMLSPSPVGVPHASTVGPNIAKVLHHARTLPNPPLIIHVRNCGNKGDADEPNTPGWQLVHDPWPGELVVDKTKNNAFAGTKLAQYIDPNVEIVVVGMQSDFCVRATCSTALERGNTVLLIRDAHATYDRLEPWEGGTVTPADTVQQEIEAGLEEAGVVVLEMKELPSIFSGR</sequence>
<evidence type="ECO:0000313" key="5">
    <source>
        <dbReference type="Proteomes" id="UP000292702"/>
    </source>
</evidence>
<gene>
    <name evidence="4" type="ORF">EIP91_010221</name>
</gene>
<organism evidence="4 5">
    <name type="scientific">Steccherinum ochraceum</name>
    <dbReference type="NCBI Taxonomy" id="92696"/>
    <lineage>
        <taxon>Eukaryota</taxon>
        <taxon>Fungi</taxon>
        <taxon>Dikarya</taxon>
        <taxon>Basidiomycota</taxon>
        <taxon>Agaricomycotina</taxon>
        <taxon>Agaricomycetes</taxon>
        <taxon>Polyporales</taxon>
        <taxon>Steccherinaceae</taxon>
        <taxon>Steccherinum</taxon>
    </lineage>
</organism>
<evidence type="ECO:0000259" key="3">
    <source>
        <dbReference type="Pfam" id="PF00857"/>
    </source>
</evidence>
<keyword evidence="2" id="KW-0378">Hydrolase</keyword>
<reference evidence="4 5" key="1">
    <citation type="submission" date="2018-11" db="EMBL/GenBank/DDBJ databases">
        <title>Genome assembly of Steccherinum ochraceum LE-BIN_3174, the white-rot fungus of the Steccherinaceae family (The Residual Polyporoid clade, Polyporales, Basidiomycota).</title>
        <authorList>
            <person name="Fedorova T.V."/>
            <person name="Glazunova O.A."/>
            <person name="Landesman E.O."/>
            <person name="Moiseenko K.V."/>
            <person name="Psurtseva N.V."/>
            <person name="Savinova O.S."/>
            <person name="Shakhova N.V."/>
            <person name="Tyazhelova T.V."/>
            <person name="Vasina D.V."/>
        </authorList>
    </citation>
    <scope>NUCLEOTIDE SEQUENCE [LARGE SCALE GENOMIC DNA]</scope>
    <source>
        <strain evidence="4 5">LE-BIN_3174</strain>
    </source>
</reference>
<name>A0A4R0R337_9APHY</name>
<dbReference type="PANTHER" id="PTHR43540:SF1">
    <property type="entry name" value="ISOCHORISMATASE HYDROLASE"/>
    <property type="match status" value="1"/>
</dbReference>
<evidence type="ECO:0000256" key="1">
    <source>
        <dbReference type="ARBA" id="ARBA00006336"/>
    </source>
</evidence>
<evidence type="ECO:0000256" key="2">
    <source>
        <dbReference type="ARBA" id="ARBA00022801"/>
    </source>
</evidence>
<dbReference type="OrthoDB" id="167809at2759"/>
<dbReference type="AlphaFoldDB" id="A0A4R0R337"/>
<dbReference type="InterPro" id="IPR036380">
    <property type="entry name" value="Isochorismatase-like_sf"/>
</dbReference>
<proteinExistence type="inferred from homology"/>
<dbReference type="SUPFAM" id="SSF52499">
    <property type="entry name" value="Isochorismatase-like hydrolases"/>
    <property type="match status" value="1"/>
</dbReference>
<comment type="similarity">
    <text evidence="1">Belongs to the isochorismatase family.</text>
</comment>
<accession>A0A4R0R337</accession>
<keyword evidence="5" id="KW-1185">Reference proteome</keyword>
<comment type="caution">
    <text evidence="4">The sequence shown here is derived from an EMBL/GenBank/DDBJ whole genome shotgun (WGS) entry which is preliminary data.</text>
</comment>
<evidence type="ECO:0000313" key="4">
    <source>
        <dbReference type="EMBL" id="TCD60406.1"/>
    </source>
</evidence>